<keyword evidence="1" id="KW-0472">Membrane</keyword>
<protein>
    <submittedName>
        <fullName evidence="3">Uncharacterized protein</fullName>
    </submittedName>
</protein>
<evidence type="ECO:0000256" key="2">
    <source>
        <dbReference type="SAM" id="SignalP"/>
    </source>
</evidence>
<evidence type="ECO:0000256" key="1">
    <source>
        <dbReference type="SAM" id="Phobius"/>
    </source>
</evidence>
<proteinExistence type="predicted"/>
<dbReference type="AlphaFoldDB" id="A0A0K2T2G7"/>
<organism evidence="3">
    <name type="scientific">Lepeophtheirus salmonis</name>
    <name type="common">Salmon louse</name>
    <name type="synonym">Caligus salmonis</name>
    <dbReference type="NCBI Taxonomy" id="72036"/>
    <lineage>
        <taxon>Eukaryota</taxon>
        <taxon>Metazoa</taxon>
        <taxon>Ecdysozoa</taxon>
        <taxon>Arthropoda</taxon>
        <taxon>Crustacea</taxon>
        <taxon>Multicrustacea</taxon>
        <taxon>Hexanauplia</taxon>
        <taxon>Copepoda</taxon>
        <taxon>Siphonostomatoida</taxon>
        <taxon>Caligidae</taxon>
        <taxon>Lepeophtheirus</taxon>
    </lineage>
</organism>
<keyword evidence="2" id="KW-0732">Signal</keyword>
<keyword evidence="1" id="KW-0812">Transmembrane</keyword>
<sequence>MNILIVNRLIYCLIVFDLNPSLASNIKSLMSQLNSLTNQRFQGVEEENSNLNHGLYGVILGLFLGYSGGTIETVVTFHISIVLILKCFIS</sequence>
<dbReference type="EMBL" id="HACA01002265">
    <property type="protein sequence ID" value="CDW19626.1"/>
    <property type="molecule type" value="Transcribed_RNA"/>
</dbReference>
<feature type="transmembrane region" description="Helical" evidence="1">
    <location>
        <begin position="55"/>
        <end position="85"/>
    </location>
</feature>
<accession>A0A0K2T2G7</accession>
<reference evidence="3" key="1">
    <citation type="submission" date="2014-05" db="EMBL/GenBank/DDBJ databases">
        <authorList>
            <person name="Chronopoulou M."/>
        </authorList>
    </citation>
    <scope>NUCLEOTIDE SEQUENCE</scope>
    <source>
        <tissue evidence="3">Whole organism</tissue>
    </source>
</reference>
<evidence type="ECO:0000313" key="3">
    <source>
        <dbReference type="EMBL" id="CDW19626.1"/>
    </source>
</evidence>
<feature type="chain" id="PRO_5005487335" evidence="2">
    <location>
        <begin position="24"/>
        <end position="90"/>
    </location>
</feature>
<keyword evidence="1" id="KW-1133">Transmembrane helix</keyword>
<feature type="signal peptide" evidence="2">
    <location>
        <begin position="1"/>
        <end position="23"/>
    </location>
</feature>
<name>A0A0K2T2G7_LEPSM</name>